<protein>
    <submittedName>
        <fullName evidence="1">Uncharacterized protein</fullName>
    </submittedName>
</protein>
<sequence>MDAKTTESNKITKEIDNSGIFKIPQPLQFKIRTRNTSALAESSQVNDKIRTRIDKDSIEESLKRFCVKSKAMREKISTRIDEWICSFMQIMEEALNNLLLKSSVCMEDTLAPLNLHDTLNYVKMLYDCHAKTRIIDNLSEILDKCVASKGNLKSSIKPDDFMKMFGYGVMLVSALKKILPTSEELSDAELSLNALLNNIESNAKEFDPELLKTPFVSRADKEEVIRPIFLKDQSYVLDYLKKHFKDWASYKEDYFENHLNNEEINHSDFKVLRTSGKNLNLLKINRSKAICLQNSTENDTAKDTQSKIIRLIENKPCSNIATITEPKLMEFCKDDNENVPKDNNEDNLYPKVIKQVTNITKTIEKNASEIDGPKMIRNMTLIDEYEKRIQNREPLDLDLLDYSEIYEPSVAENPEFDIIEENGRNENNFENIGFTNMFTENFTNDIQLDGDIFHTEASLDKIFKINYEENSKTNPKKDTFYSVSGNTDQDGAQKIHEKSFNDNSSDKNISNNDSCVANDVSDINVDSENVEIRSANFEKSAQVLDESTNDSGFENDNAISRCAGT</sequence>
<organism evidence="1">
    <name type="scientific">Heliothis virescens</name>
    <name type="common">Tobacco budworm moth</name>
    <dbReference type="NCBI Taxonomy" id="7102"/>
    <lineage>
        <taxon>Eukaryota</taxon>
        <taxon>Metazoa</taxon>
        <taxon>Ecdysozoa</taxon>
        <taxon>Arthropoda</taxon>
        <taxon>Hexapoda</taxon>
        <taxon>Insecta</taxon>
        <taxon>Pterygota</taxon>
        <taxon>Neoptera</taxon>
        <taxon>Endopterygota</taxon>
        <taxon>Lepidoptera</taxon>
        <taxon>Glossata</taxon>
        <taxon>Ditrysia</taxon>
        <taxon>Noctuoidea</taxon>
        <taxon>Noctuidae</taxon>
        <taxon>Heliothinae</taxon>
        <taxon>Heliothis</taxon>
    </lineage>
</organism>
<proteinExistence type="predicted"/>
<evidence type="ECO:0000313" key="1">
    <source>
        <dbReference type="EMBL" id="PCG76796.1"/>
    </source>
</evidence>
<comment type="caution">
    <text evidence="1">The sequence shown here is derived from an EMBL/GenBank/DDBJ whole genome shotgun (WGS) entry which is preliminary data.</text>
</comment>
<dbReference type="EMBL" id="NWSH01000384">
    <property type="protein sequence ID" value="PCG76796.1"/>
    <property type="molecule type" value="Genomic_DNA"/>
</dbReference>
<accession>A0A2A4JYE6</accession>
<reference evidence="1" key="1">
    <citation type="submission" date="2017-09" db="EMBL/GenBank/DDBJ databases">
        <title>Contemporary evolution of a Lepidopteran species, Heliothis virescens, in response to modern agricultural practices.</title>
        <authorList>
            <person name="Fritz M.L."/>
            <person name="Deyonke A.M."/>
            <person name="Papanicolaou A."/>
            <person name="Micinski S."/>
            <person name="Westbrook J."/>
            <person name="Gould F."/>
        </authorList>
    </citation>
    <scope>NUCLEOTIDE SEQUENCE [LARGE SCALE GENOMIC DNA]</scope>
    <source>
        <strain evidence="1">HvINT-</strain>
        <tissue evidence="1">Whole body</tissue>
    </source>
</reference>
<gene>
    <name evidence="1" type="ORF">B5V51_8672</name>
</gene>
<dbReference type="AlphaFoldDB" id="A0A2A4JYE6"/>
<name>A0A2A4JYE6_HELVI</name>